<organism evidence="2 3">
    <name type="scientific">Thelohanellus kitauei</name>
    <name type="common">Myxosporean</name>
    <dbReference type="NCBI Taxonomy" id="669202"/>
    <lineage>
        <taxon>Eukaryota</taxon>
        <taxon>Metazoa</taxon>
        <taxon>Cnidaria</taxon>
        <taxon>Myxozoa</taxon>
        <taxon>Myxosporea</taxon>
        <taxon>Bivalvulida</taxon>
        <taxon>Platysporina</taxon>
        <taxon>Myxobolidae</taxon>
        <taxon>Thelohanellus</taxon>
    </lineage>
</organism>
<feature type="domain" description="Tc1-like transposase DDE" evidence="1">
    <location>
        <begin position="7"/>
        <end position="71"/>
    </location>
</feature>
<dbReference type="Gene3D" id="3.30.420.10">
    <property type="entry name" value="Ribonuclease H-like superfamily/Ribonuclease H"/>
    <property type="match status" value="1"/>
</dbReference>
<dbReference type="GO" id="GO:0003676">
    <property type="term" value="F:nucleic acid binding"/>
    <property type="evidence" value="ECO:0007669"/>
    <property type="project" value="InterPro"/>
</dbReference>
<evidence type="ECO:0000259" key="1">
    <source>
        <dbReference type="Pfam" id="PF13358"/>
    </source>
</evidence>
<name>A0A0C2JC22_THEKT</name>
<dbReference type="OrthoDB" id="5946360at2759"/>
<reference evidence="2 3" key="1">
    <citation type="journal article" date="2014" name="Genome Biol. Evol.">
        <title>The genome of the myxosporean Thelohanellus kitauei shows adaptations to nutrient acquisition within its fish host.</title>
        <authorList>
            <person name="Yang Y."/>
            <person name="Xiong J."/>
            <person name="Zhou Z."/>
            <person name="Huo F."/>
            <person name="Miao W."/>
            <person name="Ran C."/>
            <person name="Liu Y."/>
            <person name="Zhang J."/>
            <person name="Feng J."/>
            <person name="Wang M."/>
            <person name="Wang M."/>
            <person name="Wang L."/>
            <person name="Yao B."/>
        </authorList>
    </citation>
    <scope>NUCLEOTIDE SEQUENCE [LARGE SCALE GENOMIC DNA]</scope>
    <source>
        <strain evidence="2">Wuqing</strain>
    </source>
</reference>
<dbReference type="Pfam" id="PF13358">
    <property type="entry name" value="DDE_3"/>
    <property type="match status" value="1"/>
</dbReference>
<proteinExistence type="predicted"/>
<evidence type="ECO:0000313" key="2">
    <source>
        <dbReference type="EMBL" id="KII66708.1"/>
    </source>
</evidence>
<dbReference type="InterPro" id="IPR036397">
    <property type="entry name" value="RNaseH_sf"/>
</dbReference>
<comment type="caution">
    <text evidence="2">The sequence shown here is derived from an EMBL/GenBank/DDBJ whole genome shotgun (WGS) entry which is preliminary data.</text>
</comment>
<accession>A0A0C2JC22</accession>
<dbReference type="EMBL" id="JWZT01003478">
    <property type="protein sequence ID" value="KII66708.1"/>
    <property type="molecule type" value="Genomic_DNA"/>
</dbReference>
<dbReference type="InterPro" id="IPR038717">
    <property type="entry name" value="Tc1-like_DDE_dom"/>
</dbReference>
<dbReference type="AlphaFoldDB" id="A0A0C2JC22"/>
<gene>
    <name evidence="2" type="ORF">RF11_03529</name>
</gene>
<evidence type="ECO:0000313" key="3">
    <source>
        <dbReference type="Proteomes" id="UP000031668"/>
    </source>
</evidence>
<protein>
    <recommendedName>
        <fullName evidence="1">Tc1-like transposase DDE domain-containing protein</fullName>
    </recommendedName>
</protein>
<keyword evidence="3" id="KW-1185">Reference proteome</keyword>
<sequence length="129" mass="15031">MQLSDASFMRKTFSRFLRRLVAVLGEGDFTIVMDNVRFHQTAVKNIDHFLYDVKFLPRYSPFFNPCEEAFSGVPQGTNDLIRRMAEFCVRIPVNSLSNFVAHSEYLSNKYLNLEDLPRDWQISNKLSIS</sequence>
<dbReference type="Proteomes" id="UP000031668">
    <property type="component" value="Unassembled WGS sequence"/>
</dbReference>